<evidence type="ECO:0000256" key="2">
    <source>
        <dbReference type="ARBA" id="ARBA00022801"/>
    </source>
</evidence>
<proteinExistence type="inferred from homology"/>
<feature type="site" description="Important for substrate specificity" evidence="3">
    <location>
        <position position="85"/>
    </location>
</feature>
<dbReference type="SUPFAM" id="SSF52972">
    <property type="entry name" value="ITPase-like"/>
    <property type="match status" value="1"/>
</dbReference>
<reference evidence="4 5" key="1">
    <citation type="submission" date="2020-08" db="EMBL/GenBank/DDBJ databases">
        <title>Bridging the membrane lipid divide: bacteria of the FCB group superphylum have the potential to synthesize archaeal ether lipids.</title>
        <authorList>
            <person name="Villanueva L."/>
            <person name="Von Meijenfeldt F.A.B."/>
            <person name="Westbye A.B."/>
            <person name="Yadav S."/>
            <person name="Hopmans E.C."/>
            <person name="Dutilh B.E."/>
            <person name="Sinninghe Damste J.S."/>
        </authorList>
    </citation>
    <scope>NUCLEOTIDE SEQUENCE [LARGE SCALE GENOMIC DNA]</scope>
    <source>
        <strain evidence="4">NIOZ-UU36</strain>
    </source>
</reference>
<gene>
    <name evidence="4" type="primary">maf</name>
    <name evidence="4" type="ORF">H8E29_02525</name>
</gene>
<comment type="similarity">
    <text evidence="3">Belongs to the Maf family. YhdE subfamily.</text>
</comment>
<comment type="catalytic activity">
    <reaction evidence="3">
        <text>UTP + H2O = UMP + diphosphate + H(+)</text>
        <dbReference type="Rhea" id="RHEA:29395"/>
        <dbReference type="ChEBI" id="CHEBI:15377"/>
        <dbReference type="ChEBI" id="CHEBI:15378"/>
        <dbReference type="ChEBI" id="CHEBI:33019"/>
        <dbReference type="ChEBI" id="CHEBI:46398"/>
        <dbReference type="ChEBI" id="CHEBI:57865"/>
        <dbReference type="EC" id="3.6.1.9"/>
    </reaction>
</comment>
<organism evidence="4 5">
    <name type="scientific">Candidatus Desulfolinea nitratireducens</name>
    <dbReference type="NCBI Taxonomy" id="2841698"/>
    <lineage>
        <taxon>Bacteria</taxon>
        <taxon>Bacillati</taxon>
        <taxon>Chloroflexota</taxon>
        <taxon>Anaerolineae</taxon>
        <taxon>Anaerolineales</taxon>
        <taxon>Anaerolineales incertae sedis</taxon>
        <taxon>Candidatus Desulfolinea</taxon>
    </lineage>
</organism>
<keyword evidence="3" id="KW-0963">Cytoplasm</keyword>
<protein>
    <recommendedName>
        <fullName evidence="3">dTTP/UTP pyrophosphatase</fullName>
        <shortName evidence="3">dTTPase/UTPase</shortName>
        <ecNumber evidence="3">3.6.1.9</ecNumber>
    </recommendedName>
    <alternativeName>
        <fullName evidence="3">Nucleoside triphosphate pyrophosphatase</fullName>
    </alternativeName>
    <alternativeName>
        <fullName evidence="3">Nucleotide pyrophosphatase</fullName>
        <shortName evidence="3">Nucleotide PPase</shortName>
    </alternativeName>
</protein>
<dbReference type="InterPro" id="IPR029001">
    <property type="entry name" value="ITPase-like_fam"/>
</dbReference>
<name>A0A8J6NG72_9CHLR</name>
<dbReference type="Proteomes" id="UP000614469">
    <property type="component" value="Unassembled WGS sequence"/>
</dbReference>
<dbReference type="EMBL" id="JACNJN010000048">
    <property type="protein sequence ID" value="MBC8334116.1"/>
    <property type="molecule type" value="Genomic_DNA"/>
</dbReference>
<dbReference type="Pfam" id="PF02545">
    <property type="entry name" value="Maf"/>
    <property type="match status" value="1"/>
</dbReference>
<dbReference type="HAMAP" id="MF_00528">
    <property type="entry name" value="Maf"/>
    <property type="match status" value="1"/>
</dbReference>
<dbReference type="AlphaFoldDB" id="A0A8J6NG72"/>
<dbReference type="GO" id="GO:0009117">
    <property type="term" value="P:nucleotide metabolic process"/>
    <property type="evidence" value="ECO:0007669"/>
    <property type="project" value="UniProtKB-KW"/>
</dbReference>
<comment type="subcellular location">
    <subcellularLocation>
        <location evidence="3">Cytoplasm</location>
    </subcellularLocation>
</comment>
<dbReference type="GO" id="GO:0047429">
    <property type="term" value="F:nucleoside triphosphate diphosphatase activity"/>
    <property type="evidence" value="ECO:0007669"/>
    <property type="project" value="UniProtKB-EC"/>
</dbReference>
<dbReference type="PIRSF" id="PIRSF006305">
    <property type="entry name" value="Maf"/>
    <property type="match status" value="1"/>
</dbReference>
<evidence type="ECO:0000256" key="3">
    <source>
        <dbReference type="HAMAP-Rule" id="MF_00528"/>
    </source>
</evidence>
<dbReference type="PANTHER" id="PTHR43213">
    <property type="entry name" value="BIFUNCTIONAL DTTP/UTP PYROPHOSPHATASE/METHYLTRANSFERASE PROTEIN-RELATED"/>
    <property type="match status" value="1"/>
</dbReference>
<dbReference type="NCBIfam" id="TIGR00172">
    <property type="entry name" value="maf"/>
    <property type="match status" value="1"/>
</dbReference>
<sequence length="234" mass="24928">MLLASQSPRRRELLSCTGLGFDVTSADVDESILPDESPANYVLRLAEAKARAVPHPGLPPGEEGTSSLSLRERAGGEGIVIGSDTAVVDADQILGKPRDAREAEAMLRQLRGRTHQVYTAIAIYHPEGGMLETDLCISDVPMRAYEDAEVDTYIQSGDPLDKAGGYAIQHAGFHPVESFSGCFASVMGLPICHTARTLEKAGVSVSADMPQHCQSSLNYDCTISSAVLRGENLG</sequence>
<dbReference type="PANTHER" id="PTHR43213:SF5">
    <property type="entry name" value="BIFUNCTIONAL DTTP_UTP PYROPHOSPHATASE_METHYLTRANSFERASE PROTEIN-RELATED"/>
    <property type="match status" value="1"/>
</dbReference>
<dbReference type="EC" id="3.6.1.9" evidence="3"/>
<dbReference type="Gene3D" id="3.90.950.10">
    <property type="match status" value="1"/>
</dbReference>
<comment type="caution">
    <text evidence="4">The sequence shown here is derived from an EMBL/GenBank/DDBJ whole genome shotgun (WGS) entry which is preliminary data.</text>
</comment>
<dbReference type="InterPro" id="IPR003697">
    <property type="entry name" value="Maf-like"/>
</dbReference>
<comment type="caution">
    <text evidence="3">Lacks conserved residue(s) required for the propagation of feature annotation.</text>
</comment>
<dbReference type="GO" id="GO:0005737">
    <property type="term" value="C:cytoplasm"/>
    <property type="evidence" value="ECO:0007669"/>
    <property type="project" value="UniProtKB-SubCell"/>
</dbReference>
<keyword evidence="2 3" id="KW-0378">Hydrolase</keyword>
<comment type="catalytic activity">
    <reaction evidence="3">
        <text>dTTP + H2O = dTMP + diphosphate + H(+)</text>
        <dbReference type="Rhea" id="RHEA:28534"/>
        <dbReference type="ChEBI" id="CHEBI:15377"/>
        <dbReference type="ChEBI" id="CHEBI:15378"/>
        <dbReference type="ChEBI" id="CHEBI:33019"/>
        <dbReference type="ChEBI" id="CHEBI:37568"/>
        <dbReference type="ChEBI" id="CHEBI:63528"/>
        <dbReference type="EC" id="3.6.1.9"/>
    </reaction>
</comment>
<feature type="active site" description="Proton acceptor" evidence="3">
    <location>
        <position position="84"/>
    </location>
</feature>
<keyword evidence="3" id="KW-0546">Nucleotide metabolism</keyword>
<feature type="site" description="Important for substrate specificity" evidence="3">
    <location>
        <position position="169"/>
    </location>
</feature>
<evidence type="ECO:0000313" key="4">
    <source>
        <dbReference type="EMBL" id="MBC8334116.1"/>
    </source>
</evidence>
<feature type="site" description="Important for substrate specificity" evidence="3">
    <location>
        <position position="9"/>
    </location>
</feature>
<evidence type="ECO:0000256" key="1">
    <source>
        <dbReference type="ARBA" id="ARBA00001968"/>
    </source>
</evidence>
<comment type="cofactor">
    <cofactor evidence="1 3">
        <name>a divalent metal cation</name>
        <dbReference type="ChEBI" id="CHEBI:60240"/>
    </cofactor>
</comment>
<dbReference type="CDD" id="cd00555">
    <property type="entry name" value="Maf"/>
    <property type="match status" value="1"/>
</dbReference>
<evidence type="ECO:0000313" key="5">
    <source>
        <dbReference type="Proteomes" id="UP000614469"/>
    </source>
</evidence>
<comment type="function">
    <text evidence="3">Nucleoside triphosphate pyrophosphatase that hydrolyzes dTTP and UTP. May have a dual role in cell division arrest and in preventing the incorporation of modified nucleotides into cellular nucleic acids.</text>
</comment>
<accession>A0A8J6NG72</accession>